<dbReference type="GO" id="GO:0030246">
    <property type="term" value="F:carbohydrate binding"/>
    <property type="evidence" value="ECO:0007669"/>
    <property type="project" value="UniProtKB-KW"/>
</dbReference>
<sequence>MALQKMALGFYWLSSQFSTPSQVSLVIDSVTVSPIKALDCPTGWDGYGNSCYKFVVKSLKVRGQNWENARRVCLGYGGDLTSVANKSEMNFIYSKSSKSWNEHYWIGLNDRRNESQFVWSDGTPYNRSVYSNWNPGEPNDRGGEDCVELFGRRWNDNSCKKEYSYICERLKGAPMPNLTTVSPPATSTPIACPAGWVFYGSSCYKFSTLRKKWIDAKKDCRASGGHLVKIDDGDEQHFITFKQSTSYRARWIGLSDSAVEGIYRWEGDNSLVNYTHWATEEPNDHAGVEDCIAVWGGSSAGFWNDDYCDSEKYYICEKPGGRNLCPLNWKSFGDYCYQFNVHGAQYKNWRDAEKACMSYNSSTELISISNVAEQTFVLRQLQDMRISQVWIGLNDRKVEGRYEWSDKSTFTYKNWAQLQPPTGVVGRLSDCGIIDGNNQNGTWSASPCFFRRGYICKRKIGINQCDSPFGMEDGNLDDSQISASSTLNISSRASQARLRLASGNLTVGAWCAAQNNVGEYLQIDLGVVRQVKHIALQGRPGSSDFVKTFYLKYGNNGLNFNNFGENATVKYKILGGNFNAITIRNVILPEAINARFIRIYPLTWNSRICLRTEIYGCASQASSKKCGVGWEVGPDDTCYQINSNQAKLWADARATCISRGGDLVSIVSMKEKTWLNTRLKALSGWAYSFWLGLSDRDFAKHFYWSDGSPYKLTAWDAGYPRNTPQSPKACVEIDATRGAWRDASCGEYRPFICKRKMASTNGVRIPVTGNWISGADYYWPLDTIVNGKAIGTVPATVRGNVTTSDRLQNGRDVLHFTGYQAYLDAEQFQVQCITDPEQCSNGITVSFVVQFEDGAKTWTTNTFIVDTIGDQMLLKGNRGFGVYVVNNRLYVTVLTRQKKWTVSRPLKTGTNAWQHVMFTWQLEKGLVLYSNGTQSIPLRYGVSAINSGASPSFTVGSKSTQPSSGGFLMRSLAVWKRALSSQEVNSVYLAEFGSCRIGWKDFGPYCYQFNLVKKSWSSARVSCVNQQAELVSIHSPVEQAHITLETGPHGLDSTAWIGLHDQGVESEFEWSDGSAVQFTNWDGWNPDNWMNSEDCANVRNYNDGRWNDQNCQNNLPYICKKPKEYIPPSGASTATAPQKLFVCESTSAVLSCPMSTILSIKSAIWGRSDVTRCGQVSITDCKLDVTSAITTKCGGRNYCSLKATNALLGSDPCSGVSKYLEIDYVCTNGGVVTPGCPFGWQRSPDSSRCIGLMFDRRNWQDARRACKVYGADLASIHSSTENIMLTSQLVNSWDIADVGGVWIGLTDAGRKGVYNWSDGSSVDYTSWLNGQPDERNLSGSCIQATLQPNRMNWLFWKDVDCGRALPYACTKFPKNKPLPTTLPVTVSKNPCPSGWTVNGSSCYKLMQQSKTWTDARDACRTFSANSDLVSIHNLAENAVVANLFNGSLFAAWIGLSDRGVLFGYVWSDKTPVEFTKWNPQQPDSHQGQQPCVEMYSTGEWADTGCYSVKQFICKMPRSDNDQTTAPPTKPAVTTTQAPDICPPNWILWNTMCYYFANNSQSSKVTWHGARQACQSIRGGDLVSILSATENNFIKSKISGHSSYSLWIGLNDLGTESSYRWSDDSPVVYRNYGRGEPNDYFGQEDCLEIVKTGYWNDHHCNVLRPYICKKTNNSIIPAFTMFPPAPGPSLRRCKEGWVNYDKSCYLVVADPLQTWQNARDVCRRGLNTSMYGDLVTVNDQYEQAFLTTMLLEKTTNFWIGFNDLHVEGSFFWTDNSPRKYTNWNVNEPQRWGYSKDCVDMTPFGGPGRWGTVQCAQKRGFICETGALPVSPTTGPTSVPPRNTTCPRHYVLLGDDCFFVSYVKLTWKEAREACQRENGGNLMSVHSSFEQAFVVLNLKNFRGGLWLGLSHDANSPEFIWSDHSLALYTNWATNQPDVQRNQRTCVVANNSAANAGRWSDVDCSDRNGFVCRIRQGEPHVSPPLLGSCPTGWEKFDKNCYMFKDADMQPWTVARFRCQNQGGNLVSITSQQEQDFITFHYQRKSAGNIWIGLNDRALERGFTWSDGSPVPYFNWLPGEPNDNTGSDNCIEMWPPSRGWNDQPCADRRGYICKQPLECSAALGMVSGAISSSQVTASSSLAPSYGPAMARLNSLSAWCATNGQSVQYIQVDLLTETRLTKIATQGFNLNGIPSYVKMFTLQMSEDGVNFKTYQKNGKDWASDTQPWLQISFPDVERKITKITTWGGGRDQNFRGNQDAVSPMTHLLAEPIITLVLRVKPQSWSAAGACLRLEIFGCPNGCNSALGLRQGILEDSALSASSSLDQAHAASQGRLNGSTGWCASDGDKQPFFVVDLGRMMKIRNAAIQGAKDGRGYIKSYTVSTRDNTGSPWRAFQQSNKPKVFLANIDSSSVIKNTFTSGARGRYFKIVPISWNIRPCIRLELYGCKTNVEPTAAPTTISPSESPAPPKVTLLLLMVNDVVSKDVTYTGSVKLSEQEWNDDLKNSGSAAFKRLAGKLENSIKDLYSGLDEASLAFTKATVTGFRRGSVVAMFNLTFSRDIADDLGSNVTNNLVAAVRSGSLGVLAVDPASLNITQAAWNPGDQGTAAARTGGESSGMSSGAKAGIAIAVLMVLGFCAASVAWWFYRKRKGKLMFEHQEFDNPVYFSTNKQELHSDNGVIGSDGTGKGT</sequence>
<keyword evidence="3" id="KW-0472">Membrane</keyword>
<dbReference type="Pfam" id="PF01390">
    <property type="entry name" value="SEA"/>
    <property type="match status" value="1"/>
</dbReference>
<dbReference type="InterPro" id="IPR050111">
    <property type="entry name" value="C-type_lectin/snaclec_domain"/>
</dbReference>
<dbReference type="FunFam" id="3.10.100.10:FF:000025">
    <property type="entry name" value="Mannose receptor C-type 1"/>
    <property type="match status" value="1"/>
</dbReference>
<dbReference type="PROSITE" id="PS01286">
    <property type="entry name" value="FA58C_2"/>
    <property type="match status" value="2"/>
</dbReference>
<reference evidence="8" key="1">
    <citation type="submission" date="2023-01" db="EMBL/GenBank/DDBJ databases">
        <title>Genome assembly of the deep-sea coral Lophelia pertusa.</title>
        <authorList>
            <person name="Herrera S."/>
            <person name="Cordes E."/>
        </authorList>
    </citation>
    <scope>NUCLEOTIDE SEQUENCE</scope>
    <source>
        <strain evidence="8">USNM1676648</strain>
        <tissue evidence="8">Polyp</tissue>
    </source>
</reference>
<keyword evidence="1" id="KW-0430">Lectin</keyword>
<dbReference type="InterPro" id="IPR016186">
    <property type="entry name" value="C-type_lectin-like/link_sf"/>
</dbReference>
<dbReference type="Gene3D" id="3.30.70.960">
    <property type="entry name" value="SEA domain"/>
    <property type="match status" value="1"/>
</dbReference>
<dbReference type="InterPro" id="IPR013320">
    <property type="entry name" value="ConA-like_dom_sf"/>
</dbReference>
<dbReference type="Pfam" id="PF00059">
    <property type="entry name" value="Lectin_C"/>
    <property type="match status" value="11"/>
</dbReference>
<dbReference type="SMART" id="SM00034">
    <property type="entry name" value="CLECT"/>
    <property type="match status" value="11"/>
</dbReference>
<keyword evidence="2" id="KW-1015">Disulfide bond</keyword>
<dbReference type="PANTHER" id="PTHR22803">
    <property type="entry name" value="MANNOSE, PHOSPHOLIPASE, LECTIN RECEPTOR RELATED"/>
    <property type="match status" value="1"/>
</dbReference>
<dbReference type="Pfam" id="PF02140">
    <property type="entry name" value="SUEL_Lectin"/>
    <property type="match status" value="1"/>
</dbReference>
<dbReference type="OrthoDB" id="441660at2759"/>
<keyword evidence="3" id="KW-0812">Transmembrane</keyword>
<feature type="domain" description="F5/8 type C" evidence="4">
    <location>
        <begin position="2297"/>
        <end position="2442"/>
    </location>
</feature>
<evidence type="ECO:0000259" key="6">
    <source>
        <dbReference type="PROSITE" id="PS50041"/>
    </source>
</evidence>
<dbReference type="Gene3D" id="2.60.120.740">
    <property type="match status" value="1"/>
</dbReference>
<dbReference type="FunFam" id="2.60.120.260:FF:000016">
    <property type="entry name" value="Contactin-associated protein-like 4 isoform 1"/>
    <property type="match status" value="2"/>
</dbReference>
<keyword evidence="3" id="KW-1133">Transmembrane helix</keyword>
<dbReference type="InterPro" id="IPR008979">
    <property type="entry name" value="Galactose-bd-like_sf"/>
</dbReference>
<dbReference type="InterPro" id="IPR016187">
    <property type="entry name" value="CTDL_fold"/>
</dbReference>
<dbReference type="Gene3D" id="3.10.100.10">
    <property type="entry name" value="Mannose-Binding Protein A, subunit A"/>
    <property type="match status" value="11"/>
</dbReference>
<dbReference type="CDD" id="cd00037">
    <property type="entry name" value="CLECT"/>
    <property type="match status" value="6"/>
</dbReference>
<feature type="domain" description="SEA" evidence="5">
    <location>
        <begin position="2479"/>
        <end position="2594"/>
    </location>
</feature>
<evidence type="ECO:0000259" key="5">
    <source>
        <dbReference type="PROSITE" id="PS50024"/>
    </source>
</evidence>
<evidence type="ECO:0000259" key="4">
    <source>
        <dbReference type="PROSITE" id="PS50022"/>
    </source>
</evidence>
<dbReference type="CDD" id="cd03590">
    <property type="entry name" value="CLECT_DC-SIGN_like"/>
    <property type="match status" value="1"/>
</dbReference>
<dbReference type="PROSITE" id="PS50022">
    <property type="entry name" value="FA58C_3"/>
    <property type="match status" value="3"/>
</dbReference>
<dbReference type="InterPro" id="IPR000082">
    <property type="entry name" value="SEA_dom"/>
</dbReference>
<dbReference type="SUPFAM" id="SSF49785">
    <property type="entry name" value="Galactose-binding domain-like"/>
    <property type="match status" value="3"/>
</dbReference>
<dbReference type="EMBL" id="MU827304">
    <property type="protein sequence ID" value="KAJ7365198.1"/>
    <property type="molecule type" value="Genomic_DNA"/>
</dbReference>
<feature type="domain" description="C-type lectin" evidence="6">
    <location>
        <begin position="47"/>
        <end position="168"/>
    </location>
</feature>
<dbReference type="Proteomes" id="UP001163046">
    <property type="component" value="Unassembled WGS sequence"/>
</dbReference>
<accession>A0A9W9YUR6</accession>
<dbReference type="PROSITE" id="PS50024">
    <property type="entry name" value="SEA"/>
    <property type="match status" value="1"/>
</dbReference>
<feature type="domain" description="C-type lectin" evidence="6">
    <location>
        <begin position="1699"/>
        <end position="1822"/>
    </location>
</feature>
<feature type="domain" description="C-type lectin" evidence="6">
    <location>
        <begin position="634"/>
        <end position="754"/>
    </location>
</feature>
<feature type="domain" description="C-type lectin" evidence="6">
    <location>
        <begin position="1245"/>
        <end position="1370"/>
    </location>
</feature>
<dbReference type="PROSITE" id="PS50228">
    <property type="entry name" value="SUEL_LECTIN"/>
    <property type="match status" value="1"/>
</dbReference>
<dbReference type="CDD" id="cd22823">
    <property type="entry name" value="Gal_Rha_Lectin"/>
    <property type="match status" value="1"/>
</dbReference>
<comment type="caution">
    <text evidence="8">The sequence shown here is derived from an EMBL/GenBank/DDBJ whole genome shotgun (WGS) entry which is preliminary data.</text>
</comment>
<feature type="domain" description="C-type lectin" evidence="6">
    <location>
        <begin position="1548"/>
        <end position="1668"/>
    </location>
</feature>
<dbReference type="InterPro" id="IPR033989">
    <property type="entry name" value="CD209-like_CTLD"/>
</dbReference>
<dbReference type="InterPro" id="IPR001304">
    <property type="entry name" value="C-type_lectin-like"/>
</dbReference>
<feature type="domain" description="F5/8 type C" evidence="4">
    <location>
        <begin position="2115"/>
        <end position="2293"/>
    </location>
</feature>
<evidence type="ECO:0000256" key="1">
    <source>
        <dbReference type="ARBA" id="ARBA00022734"/>
    </source>
</evidence>
<feature type="domain" description="C-type lectin" evidence="6">
    <location>
        <begin position="1002"/>
        <end position="1120"/>
    </location>
</feature>
<feature type="domain" description="C-type lectin" evidence="6">
    <location>
        <begin position="199"/>
        <end position="317"/>
    </location>
</feature>
<dbReference type="SUPFAM" id="SSF49899">
    <property type="entry name" value="Concanavalin A-like lectins/glucanases"/>
    <property type="match status" value="1"/>
</dbReference>
<dbReference type="CDD" id="cd00057">
    <property type="entry name" value="FA58C"/>
    <property type="match status" value="3"/>
</dbReference>
<dbReference type="InterPro" id="IPR043159">
    <property type="entry name" value="Lectin_gal-bd_sf"/>
</dbReference>
<proteinExistence type="predicted"/>
<organism evidence="8 9">
    <name type="scientific">Desmophyllum pertusum</name>
    <dbReference type="NCBI Taxonomy" id="174260"/>
    <lineage>
        <taxon>Eukaryota</taxon>
        <taxon>Metazoa</taxon>
        <taxon>Cnidaria</taxon>
        <taxon>Anthozoa</taxon>
        <taxon>Hexacorallia</taxon>
        <taxon>Scleractinia</taxon>
        <taxon>Caryophylliina</taxon>
        <taxon>Caryophylliidae</taxon>
        <taxon>Desmophyllum</taxon>
    </lineage>
</organism>
<dbReference type="InterPro" id="IPR000922">
    <property type="entry name" value="Lectin_gal-bd_dom"/>
</dbReference>
<feature type="domain" description="C-type lectin" evidence="6">
    <location>
        <begin position="1851"/>
        <end position="1970"/>
    </location>
</feature>
<feature type="domain" description="F5/8 type C" evidence="4">
    <location>
        <begin position="465"/>
        <end position="617"/>
    </location>
</feature>
<feature type="domain" description="C-type lectin" evidence="6">
    <location>
        <begin position="1398"/>
        <end position="1514"/>
    </location>
</feature>
<feature type="domain" description="C-type lectin" evidence="6">
    <location>
        <begin position="1993"/>
        <end position="2110"/>
    </location>
</feature>
<feature type="domain" description="C-type lectin" evidence="6">
    <location>
        <begin position="332"/>
        <end position="457"/>
    </location>
</feature>
<dbReference type="PRINTS" id="PR01504">
    <property type="entry name" value="PNCREATITSAP"/>
</dbReference>
<dbReference type="Pfam" id="PF13385">
    <property type="entry name" value="Laminin_G_3"/>
    <property type="match status" value="1"/>
</dbReference>
<feature type="transmembrane region" description="Helical" evidence="3">
    <location>
        <begin position="2619"/>
        <end position="2641"/>
    </location>
</feature>
<dbReference type="Gene3D" id="2.60.120.260">
    <property type="entry name" value="Galactose-binding domain-like"/>
    <property type="match status" value="3"/>
</dbReference>
<protein>
    <submittedName>
        <fullName evidence="8">Chromatin-modulating protein mrc1</fullName>
    </submittedName>
</protein>
<dbReference type="Gene3D" id="2.60.120.200">
    <property type="match status" value="1"/>
</dbReference>
<name>A0A9W9YUR6_9CNID</name>
<dbReference type="PROSITE" id="PS01285">
    <property type="entry name" value="FA58C_1"/>
    <property type="match status" value="2"/>
</dbReference>
<evidence type="ECO:0000259" key="7">
    <source>
        <dbReference type="PROSITE" id="PS50228"/>
    </source>
</evidence>
<dbReference type="InterPro" id="IPR036364">
    <property type="entry name" value="SEA_dom_sf"/>
</dbReference>
<dbReference type="InterPro" id="IPR000421">
    <property type="entry name" value="FA58C"/>
</dbReference>
<dbReference type="SUPFAM" id="SSF56436">
    <property type="entry name" value="C-type lectin-like"/>
    <property type="match status" value="11"/>
</dbReference>
<evidence type="ECO:0000256" key="3">
    <source>
        <dbReference type="SAM" id="Phobius"/>
    </source>
</evidence>
<gene>
    <name evidence="8" type="primary">MRC1_6</name>
    <name evidence="8" type="ORF">OS493_007849</name>
</gene>
<evidence type="ECO:0000256" key="2">
    <source>
        <dbReference type="ARBA" id="ARBA00023157"/>
    </source>
</evidence>
<dbReference type="Pfam" id="PF00754">
    <property type="entry name" value="F5_F8_type_C"/>
    <property type="match status" value="3"/>
</dbReference>
<dbReference type="InterPro" id="IPR018378">
    <property type="entry name" value="C-type_lectin_CS"/>
</dbReference>
<dbReference type="PROSITE" id="PS00615">
    <property type="entry name" value="C_TYPE_LECTIN_1"/>
    <property type="match status" value="7"/>
</dbReference>
<feature type="domain" description="SUEL-type lectin" evidence="7">
    <location>
        <begin position="1142"/>
        <end position="1227"/>
    </location>
</feature>
<evidence type="ECO:0000313" key="8">
    <source>
        <dbReference type="EMBL" id="KAJ7365198.1"/>
    </source>
</evidence>
<evidence type="ECO:0000313" key="9">
    <source>
        <dbReference type="Proteomes" id="UP001163046"/>
    </source>
</evidence>
<dbReference type="SMART" id="SM00231">
    <property type="entry name" value="FA58C"/>
    <property type="match status" value="3"/>
</dbReference>
<keyword evidence="9" id="KW-1185">Reference proteome</keyword>
<dbReference type="SUPFAM" id="SSF82671">
    <property type="entry name" value="SEA domain"/>
    <property type="match status" value="1"/>
</dbReference>
<dbReference type="PROSITE" id="PS50041">
    <property type="entry name" value="C_TYPE_LECTIN_2"/>
    <property type="match status" value="11"/>
</dbReference>